<evidence type="ECO:0000313" key="9">
    <source>
        <dbReference type="Proteomes" id="UP000007382"/>
    </source>
</evidence>
<proteinExistence type="predicted"/>
<accession>I0IR07</accession>
<dbReference type="InterPro" id="IPR004556">
    <property type="entry name" value="HemK-like"/>
</dbReference>
<comment type="catalytic activity">
    <reaction evidence="5">
        <text>L-glutaminyl-[peptide chain release factor] + S-adenosyl-L-methionine = N(5)-methyl-L-glutaminyl-[peptide chain release factor] + S-adenosyl-L-homocysteine + H(+)</text>
        <dbReference type="Rhea" id="RHEA:42896"/>
        <dbReference type="Rhea" id="RHEA-COMP:10271"/>
        <dbReference type="Rhea" id="RHEA-COMP:10272"/>
        <dbReference type="ChEBI" id="CHEBI:15378"/>
        <dbReference type="ChEBI" id="CHEBI:30011"/>
        <dbReference type="ChEBI" id="CHEBI:57856"/>
        <dbReference type="ChEBI" id="CHEBI:59789"/>
        <dbReference type="ChEBI" id="CHEBI:61891"/>
        <dbReference type="EC" id="2.1.1.297"/>
    </reaction>
</comment>
<keyword evidence="9" id="KW-1185">Reference proteome</keyword>
<dbReference type="RefSeq" id="WP_014450190.1">
    <property type="nucleotide sequence ID" value="NC_017094.1"/>
</dbReference>
<evidence type="ECO:0000259" key="7">
    <source>
        <dbReference type="Pfam" id="PF17827"/>
    </source>
</evidence>
<organism evidence="8 9">
    <name type="scientific">Leptospirillum ferrooxidans (strain C2-3)</name>
    <dbReference type="NCBI Taxonomy" id="1162668"/>
    <lineage>
        <taxon>Bacteria</taxon>
        <taxon>Pseudomonadati</taxon>
        <taxon>Nitrospirota</taxon>
        <taxon>Nitrospiria</taxon>
        <taxon>Nitrospirales</taxon>
        <taxon>Nitrospiraceae</taxon>
        <taxon>Leptospirillum</taxon>
    </lineage>
</organism>
<dbReference type="NCBIfam" id="TIGR00536">
    <property type="entry name" value="hemK_fam"/>
    <property type="match status" value="1"/>
</dbReference>
<dbReference type="InterPro" id="IPR050320">
    <property type="entry name" value="N5-glutamine_MTase"/>
</dbReference>
<dbReference type="InterPro" id="IPR007848">
    <property type="entry name" value="Small_mtfrase_dom"/>
</dbReference>
<dbReference type="OrthoDB" id="9800643at2"/>
<evidence type="ECO:0000256" key="3">
    <source>
        <dbReference type="ARBA" id="ARBA00022679"/>
    </source>
</evidence>
<dbReference type="InterPro" id="IPR002052">
    <property type="entry name" value="DNA_methylase_N6_adenine_CS"/>
</dbReference>
<evidence type="ECO:0000313" key="8">
    <source>
        <dbReference type="EMBL" id="BAM07706.1"/>
    </source>
</evidence>
<dbReference type="PANTHER" id="PTHR18895:SF74">
    <property type="entry name" value="MTRF1L RELEASE FACTOR GLUTAMINE METHYLTRANSFERASE"/>
    <property type="match status" value="1"/>
</dbReference>
<reference evidence="9" key="2">
    <citation type="submission" date="2012-03" db="EMBL/GenBank/DDBJ databases">
        <title>The complete genome sequence of the pioneer microbe on fresh volcanic deposit, Leptospirillum ferrooxidans strain C2-3.</title>
        <authorList>
            <person name="Fujimura R."/>
            <person name="Sato Y."/>
            <person name="Nishizawa T."/>
            <person name="Nanba K."/>
            <person name="Oshima K."/>
            <person name="Hattori M."/>
            <person name="Kamijo T."/>
            <person name="Ohta H."/>
        </authorList>
    </citation>
    <scope>NUCLEOTIDE SEQUENCE [LARGE SCALE GENOMIC DNA]</scope>
    <source>
        <strain evidence="9">C2-3</strain>
    </source>
</reference>
<dbReference type="Proteomes" id="UP000007382">
    <property type="component" value="Chromosome"/>
</dbReference>
<keyword evidence="4" id="KW-0949">S-adenosyl-L-methionine</keyword>
<dbReference type="PATRIC" id="fig|1162668.3.peg.2406"/>
<dbReference type="InterPro" id="IPR019874">
    <property type="entry name" value="RF_methyltr_PrmC"/>
</dbReference>
<dbReference type="EC" id="2.1.1.297" evidence="1"/>
<dbReference type="NCBIfam" id="TIGR03534">
    <property type="entry name" value="RF_mod_PrmC"/>
    <property type="match status" value="1"/>
</dbReference>
<dbReference type="KEGG" id="lfc:LFE_2032"/>
<dbReference type="GO" id="GO:0003676">
    <property type="term" value="F:nucleic acid binding"/>
    <property type="evidence" value="ECO:0007669"/>
    <property type="project" value="InterPro"/>
</dbReference>
<dbReference type="STRING" id="1162668.LFE_2032"/>
<dbReference type="GO" id="GO:0032259">
    <property type="term" value="P:methylation"/>
    <property type="evidence" value="ECO:0007669"/>
    <property type="project" value="UniProtKB-KW"/>
</dbReference>
<keyword evidence="2 8" id="KW-0489">Methyltransferase</keyword>
<reference evidence="8 9" key="1">
    <citation type="journal article" date="2012" name="J. Bacteriol.">
        <title>Complete Genome Sequence of Leptospirillum ferrooxidans Strain C2-3, Isolated from a Fresh Volcanic Ash Deposit on the Island of Miyake, Japan.</title>
        <authorList>
            <person name="Fujimura R."/>
            <person name="Sato Y."/>
            <person name="Nishizawa T."/>
            <person name="Oshima K."/>
            <person name="Kim S.-W."/>
            <person name="Hattori M."/>
            <person name="Kamijo T."/>
            <person name="Ohta H."/>
        </authorList>
    </citation>
    <scope>NUCLEOTIDE SEQUENCE [LARGE SCALE GENOMIC DNA]</scope>
    <source>
        <strain evidence="8 9">C2-3</strain>
    </source>
</reference>
<dbReference type="eggNOG" id="COG2890">
    <property type="taxonomic scope" value="Bacteria"/>
</dbReference>
<gene>
    <name evidence="8" type="ordered locus">LFE_2032</name>
</gene>
<evidence type="ECO:0000256" key="4">
    <source>
        <dbReference type="ARBA" id="ARBA00022691"/>
    </source>
</evidence>
<name>I0IR07_LEPFC</name>
<dbReference type="Pfam" id="PF17827">
    <property type="entry name" value="PrmC_N"/>
    <property type="match status" value="1"/>
</dbReference>
<dbReference type="Gene3D" id="1.10.8.10">
    <property type="entry name" value="DNA helicase RuvA subunit, C-terminal domain"/>
    <property type="match status" value="1"/>
</dbReference>
<dbReference type="PANTHER" id="PTHR18895">
    <property type="entry name" value="HEMK METHYLTRANSFERASE"/>
    <property type="match status" value="1"/>
</dbReference>
<protein>
    <recommendedName>
        <fullName evidence="1">peptide chain release factor N(5)-glutamine methyltransferase</fullName>
        <ecNumber evidence="1">2.1.1.297</ecNumber>
    </recommendedName>
</protein>
<dbReference type="SUPFAM" id="SSF53335">
    <property type="entry name" value="S-adenosyl-L-methionine-dependent methyltransferases"/>
    <property type="match status" value="1"/>
</dbReference>
<dbReference type="Pfam" id="PF05175">
    <property type="entry name" value="MTS"/>
    <property type="match status" value="1"/>
</dbReference>
<feature type="domain" description="Methyltransferase small" evidence="6">
    <location>
        <begin position="106"/>
        <end position="205"/>
    </location>
</feature>
<dbReference type="CDD" id="cd02440">
    <property type="entry name" value="AdoMet_MTases"/>
    <property type="match status" value="1"/>
</dbReference>
<dbReference type="InterPro" id="IPR029063">
    <property type="entry name" value="SAM-dependent_MTases_sf"/>
</dbReference>
<dbReference type="AlphaFoldDB" id="I0IR07"/>
<evidence type="ECO:0000256" key="5">
    <source>
        <dbReference type="ARBA" id="ARBA00048391"/>
    </source>
</evidence>
<dbReference type="EMBL" id="AP012342">
    <property type="protein sequence ID" value="BAM07706.1"/>
    <property type="molecule type" value="Genomic_DNA"/>
</dbReference>
<dbReference type="PROSITE" id="PS00092">
    <property type="entry name" value="N6_MTASE"/>
    <property type="match status" value="1"/>
</dbReference>
<dbReference type="Gene3D" id="3.40.50.150">
    <property type="entry name" value="Vaccinia Virus protein VP39"/>
    <property type="match status" value="1"/>
</dbReference>
<feature type="domain" description="Release factor glutamine methyltransferase N-terminal" evidence="7">
    <location>
        <begin position="16"/>
        <end position="84"/>
    </location>
</feature>
<evidence type="ECO:0000256" key="2">
    <source>
        <dbReference type="ARBA" id="ARBA00022603"/>
    </source>
</evidence>
<dbReference type="HOGENOM" id="CLU_018398_3_1_0"/>
<evidence type="ECO:0000259" key="6">
    <source>
        <dbReference type="Pfam" id="PF05175"/>
    </source>
</evidence>
<keyword evidence="3 8" id="KW-0808">Transferase</keyword>
<dbReference type="GO" id="GO:0102559">
    <property type="term" value="F:peptide chain release factor N(5)-glutamine methyltransferase activity"/>
    <property type="evidence" value="ECO:0007669"/>
    <property type="project" value="UniProtKB-EC"/>
</dbReference>
<evidence type="ECO:0000256" key="1">
    <source>
        <dbReference type="ARBA" id="ARBA00012771"/>
    </source>
</evidence>
<dbReference type="InterPro" id="IPR040758">
    <property type="entry name" value="PrmC_N"/>
</dbReference>
<sequence>MVDHPTGHERPMTVDEWLSWGTRMLLELEDAPDREARGLMASILGGVGSVVINGPRPLPPELADLYVERIARRRNREPFHLITGNVPFYGTIFSVCPGVLIPRPETELLIEQIFLRRQGCPPKSILELGGGSGAIICSLLSLFPEARGVAVDIESAPLECMMENRKRLSLENRLSLLAGNWDDAILPGLPFDLIVSNPPYIASGEIMSLMDEVRNYEPHRALDGGEDGLDCYRQILYSDIPYRVASGGLMAMEIGAGQRWAFESSGPFALIEGFGPAEFVSDWAGHDRVVIWERKD</sequence>